<feature type="signal peptide" evidence="4">
    <location>
        <begin position="1"/>
        <end position="22"/>
    </location>
</feature>
<dbReference type="Pfam" id="PF03480">
    <property type="entry name" value="DctP"/>
    <property type="match status" value="1"/>
</dbReference>
<dbReference type="Gene3D" id="3.40.190.170">
    <property type="entry name" value="Bacterial extracellular solute-binding protein, family 7"/>
    <property type="match status" value="1"/>
</dbReference>
<evidence type="ECO:0000256" key="2">
    <source>
        <dbReference type="ARBA" id="ARBA00022448"/>
    </source>
</evidence>
<dbReference type="RefSeq" id="WP_149893360.1">
    <property type="nucleotide sequence ID" value="NZ_JBHUFA010000016.1"/>
</dbReference>
<dbReference type="NCBIfam" id="TIGR00787">
    <property type="entry name" value="dctP"/>
    <property type="match status" value="1"/>
</dbReference>
<comment type="similarity">
    <text evidence="1">Belongs to the bacterial solute-binding protein 7 family.</text>
</comment>
<keyword evidence="2" id="KW-0813">Transport</keyword>
<dbReference type="EMBL" id="JBHUFA010000016">
    <property type="protein sequence ID" value="MFD1697459.1"/>
    <property type="molecule type" value="Genomic_DNA"/>
</dbReference>
<keyword evidence="6" id="KW-1185">Reference proteome</keyword>
<dbReference type="InterPro" id="IPR038404">
    <property type="entry name" value="TRAP_DctP_sf"/>
</dbReference>
<feature type="chain" id="PRO_5046558490" evidence="4">
    <location>
        <begin position="23"/>
        <end position="335"/>
    </location>
</feature>
<dbReference type="PIRSF" id="PIRSF006470">
    <property type="entry name" value="DctB"/>
    <property type="match status" value="1"/>
</dbReference>
<sequence length="335" mass="36348">MKKLMLAAATAATLAFAGNAQATESCDDGEIVIKFSHVVAATGHPKGDAATMLADRVNKEMDGKACMQVFPNSQLFDDDKVMEALLLGDVQLAAPSLSKFEAYTLKFRLFDLPFLFQDLDAVERFTTSEAGKGLLGSMTDYGFMGLGYWSSGLKQFSANKPLLAPTDANGLKFRVQTSDVAVAMIEALGANAQKLAFKEVYGALQTGVVDGQENTWSNIYTQKFFEVQDGITETNHQLLAYLLVTSDEWLNSLDEDVKTQFLAICDEVTAAANASVASQEADNRKRIEETGATIRTLDADQRKAWVDTMKPVWAKFEGDIGTDLIDAAVASNTTN</sequence>
<evidence type="ECO:0000313" key="5">
    <source>
        <dbReference type="EMBL" id="MFD1697459.1"/>
    </source>
</evidence>
<name>A0ABW4K1N4_9HYPH</name>
<dbReference type="PANTHER" id="PTHR33376">
    <property type="match status" value="1"/>
</dbReference>
<comment type="caution">
    <text evidence="5">The sequence shown here is derived from an EMBL/GenBank/DDBJ whole genome shotgun (WGS) entry which is preliminary data.</text>
</comment>
<dbReference type="Proteomes" id="UP001597327">
    <property type="component" value="Unassembled WGS sequence"/>
</dbReference>
<dbReference type="InterPro" id="IPR018389">
    <property type="entry name" value="DctP_fam"/>
</dbReference>
<reference evidence="6" key="1">
    <citation type="journal article" date="2019" name="Int. J. Syst. Evol. Microbiol.">
        <title>The Global Catalogue of Microorganisms (GCM) 10K type strain sequencing project: providing services to taxonomists for standard genome sequencing and annotation.</title>
        <authorList>
            <consortium name="The Broad Institute Genomics Platform"/>
            <consortium name="The Broad Institute Genome Sequencing Center for Infectious Disease"/>
            <person name="Wu L."/>
            <person name="Ma J."/>
        </authorList>
    </citation>
    <scope>NUCLEOTIDE SEQUENCE [LARGE SCALE GENOMIC DNA]</scope>
    <source>
        <strain evidence="6">JCM 3369</strain>
    </source>
</reference>
<evidence type="ECO:0000256" key="3">
    <source>
        <dbReference type="ARBA" id="ARBA00022729"/>
    </source>
</evidence>
<protein>
    <submittedName>
        <fullName evidence="5">DctP family TRAP transporter solute-binding subunit</fullName>
    </submittedName>
</protein>
<organism evidence="5 6">
    <name type="scientific">Roseibium aestuarii</name>
    <dbReference type="NCBI Taxonomy" id="2600299"/>
    <lineage>
        <taxon>Bacteria</taxon>
        <taxon>Pseudomonadati</taxon>
        <taxon>Pseudomonadota</taxon>
        <taxon>Alphaproteobacteria</taxon>
        <taxon>Hyphomicrobiales</taxon>
        <taxon>Stappiaceae</taxon>
        <taxon>Roseibium</taxon>
    </lineage>
</organism>
<dbReference type="NCBIfam" id="NF037995">
    <property type="entry name" value="TRAP_S1"/>
    <property type="match status" value="1"/>
</dbReference>
<dbReference type="PANTHER" id="PTHR33376:SF7">
    <property type="entry name" value="C4-DICARBOXYLATE-BINDING PROTEIN DCTB"/>
    <property type="match status" value="1"/>
</dbReference>
<accession>A0ABW4K1N4</accession>
<evidence type="ECO:0000313" key="6">
    <source>
        <dbReference type="Proteomes" id="UP001597327"/>
    </source>
</evidence>
<proteinExistence type="inferred from homology"/>
<evidence type="ECO:0000256" key="4">
    <source>
        <dbReference type="SAM" id="SignalP"/>
    </source>
</evidence>
<evidence type="ECO:0000256" key="1">
    <source>
        <dbReference type="ARBA" id="ARBA00009023"/>
    </source>
</evidence>
<keyword evidence="3 4" id="KW-0732">Signal</keyword>
<gene>
    <name evidence="5" type="ORF">ACFSC7_18230</name>
</gene>
<dbReference type="InterPro" id="IPR004682">
    <property type="entry name" value="TRAP_DctP"/>
</dbReference>